<dbReference type="AlphaFoldDB" id="U9TBM6"/>
<gene>
    <name evidence="1" type="ORF">GLOINDRAFT_87280</name>
</gene>
<feature type="non-terminal residue" evidence="1">
    <location>
        <position position="1"/>
    </location>
</feature>
<reference evidence="1" key="1">
    <citation type="submission" date="2013-07" db="EMBL/GenBank/DDBJ databases">
        <title>The genome of an arbuscular mycorrhizal fungus provides insights into the evolution of the oldest plant symbiosis.</title>
        <authorList>
            <consortium name="DOE Joint Genome Institute"/>
            <person name="Tisserant E."/>
            <person name="Malbreil M."/>
            <person name="Kuo A."/>
            <person name="Kohler A."/>
            <person name="Symeonidi A."/>
            <person name="Balestrini R."/>
            <person name="Charron P."/>
            <person name="Duensing N."/>
            <person name="Frei-dit-Frey N."/>
            <person name="Gianinazzi-Pearson V."/>
            <person name="Gilbert B."/>
            <person name="Handa Y."/>
            <person name="Hijri M."/>
            <person name="Kaul R."/>
            <person name="Kawaguchi M."/>
            <person name="Krajinski F."/>
            <person name="Lammers P."/>
            <person name="Lapierre D."/>
            <person name="Masclaux F.G."/>
            <person name="Murat C."/>
            <person name="Morin E."/>
            <person name="Ndikumana S."/>
            <person name="Pagni M."/>
            <person name="Petitpierre D."/>
            <person name="Requena N."/>
            <person name="Rosikiewicz P."/>
            <person name="Riley R."/>
            <person name="Saito K."/>
            <person name="San Clemente H."/>
            <person name="Shapiro H."/>
            <person name="van Tuinen D."/>
            <person name="Becard G."/>
            <person name="Bonfante P."/>
            <person name="Paszkowski U."/>
            <person name="Shachar-Hill Y."/>
            <person name="Young J.P."/>
            <person name="Sanders I.R."/>
            <person name="Henrissat B."/>
            <person name="Rensing S.A."/>
            <person name="Grigoriev I.V."/>
            <person name="Corradi N."/>
            <person name="Roux C."/>
            <person name="Martin F."/>
        </authorList>
    </citation>
    <scope>NUCLEOTIDE SEQUENCE</scope>
    <source>
        <strain evidence="1">DAOM 197198</strain>
    </source>
</reference>
<proteinExistence type="predicted"/>
<dbReference type="EMBL" id="KI296977">
    <property type="protein sequence ID" value="ESA00766.1"/>
    <property type="molecule type" value="Genomic_DNA"/>
</dbReference>
<name>U9TBM6_RHIID</name>
<sequence>SDQCNPKINLKFSVIEASDFPKSSKYSHYISDFYGIQVYILFSGVYYFKQELVFEYPTIIFLTFKMLLKFLSNLEDYFLKYEPDDDDGLDLLRDMFKVTYDHDNAKNIKYH</sequence>
<organism evidence="1">
    <name type="scientific">Rhizophagus irregularis (strain DAOM 181602 / DAOM 197198 / MUCL 43194)</name>
    <name type="common">Arbuscular mycorrhizal fungus</name>
    <name type="synonym">Glomus intraradices</name>
    <dbReference type="NCBI Taxonomy" id="747089"/>
    <lineage>
        <taxon>Eukaryota</taxon>
        <taxon>Fungi</taxon>
        <taxon>Fungi incertae sedis</taxon>
        <taxon>Mucoromycota</taxon>
        <taxon>Glomeromycotina</taxon>
        <taxon>Glomeromycetes</taxon>
        <taxon>Glomerales</taxon>
        <taxon>Glomeraceae</taxon>
        <taxon>Rhizophagus</taxon>
    </lineage>
</organism>
<dbReference type="HOGENOM" id="CLU_2164500_0_0_1"/>
<evidence type="ECO:0000313" key="1">
    <source>
        <dbReference type="EMBL" id="ESA00766.1"/>
    </source>
</evidence>
<protein>
    <submittedName>
        <fullName evidence="1">Uncharacterized protein</fullName>
    </submittedName>
</protein>
<accession>U9TBM6</accession>